<sequence>MPPRRIFRPNPTASVVSLIGLPLLTLIPLVVAVAALRAGSPMTIVLAGVFFVLAAIPAYLFFVMLRGWFSIEVDAEALSLHGAFGAWHLRLPWAEQEAVGMARQHKAAVLAVRPRQPFARAPRSALTWKAEKRLLLISSLHNWSAPADEIEAEIRVHAGAGWVEADGRPDWQVTVT</sequence>
<protein>
    <submittedName>
        <fullName evidence="2">Uncharacterized protein</fullName>
    </submittedName>
</protein>
<dbReference type="EMBL" id="JADBEM010000001">
    <property type="protein sequence ID" value="MBE1609773.1"/>
    <property type="molecule type" value="Genomic_DNA"/>
</dbReference>
<proteinExistence type="predicted"/>
<evidence type="ECO:0000256" key="1">
    <source>
        <dbReference type="SAM" id="Phobius"/>
    </source>
</evidence>
<feature type="transmembrane region" description="Helical" evidence="1">
    <location>
        <begin position="12"/>
        <end position="36"/>
    </location>
</feature>
<keyword evidence="1" id="KW-1133">Transmembrane helix</keyword>
<keyword evidence="3" id="KW-1185">Reference proteome</keyword>
<dbReference type="AlphaFoldDB" id="A0A927N2I8"/>
<keyword evidence="1" id="KW-0472">Membrane</keyword>
<evidence type="ECO:0000313" key="2">
    <source>
        <dbReference type="EMBL" id="MBE1609773.1"/>
    </source>
</evidence>
<evidence type="ECO:0000313" key="3">
    <source>
        <dbReference type="Proteomes" id="UP000638648"/>
    </source>
</evidence>
<name>A0A927N2I8_9ACTN</name>
<comment type="caution">
    <text evidence="2">The sequence shown here is derived from an EMBL/GenBank/DDBJ whole genome shotgun (WGS) entry which is preliminary data.</text>
</comment>
<gene>
    <name evidence="2" type="ORF">HEB94_006621</name>
</gene>
<keyword evidence="1" id="KW-0812">Transmembrane</keyword>
<feature type="transmembrane region" description="Helical" evidence="1">
    <location>
        <begin position="42"/>
        <end position="62"/>
    </location>
</feature>
<dbReference type="Proteomes" id="UP000638648">
    <property type="component" value="Unassembled WGS sequence"/>
</dbReference>
<accession>A0A927N2I8</accession>
<dbReference type="RefSeq" id="WP_192753298.1">
    <property type="nucleotide sequence ID" value="NZ_BAABJL010000181.1"/>
</dbReference>
<organism evidence="2 3">
    <name type="scientific">Actinopolymorpha pittospori</name>
    <dbReference type="NCBI Taxonomy" id="648752"/>
    <lineage>
        <taxon>Bacteria</taxon>
        <taxon>Bacillati</taxon>
        <taxon>Actinomycetota</taxon>
        <taxon>Actinomycetes</taxon>
        <taxon>Propionibacteriales</taxon>
        <taxon>Actinopolymorphaceae</taxon>
        <taxon>Actinopolymorpha</taxon>
    </lineage>
</organism>
<reference evidence="2" key="1">
    <citation type="submission" date="2020-10" db="EMBL/GenBank/DDBJ databases">
        <title>Sequencing the genomes of 1000 actinobacteria strains.</title>
        <authorList>
            <person name="Klenk H.-P."/>
        </authorList>
    </citation>
    <scope>NUCLEOTIDE SEQUENCE</scope>
    <source>
        <strain evidence="2">DSM 45354</strain>
    </source>
</reference>